<proteinExistence type="predicted"/>
<dbReference type="KEGG" id="pbk:Back11_17100"/>
<dbReference type="Pfam" id="PF00300">
    <property type="entry name" value="His_Phos_1"/>
    <property type="match status" value="1"/>
</dbReference>
<reference evidence="1 2" key="1">
    <citation type="submission" date="2018-11" db="EMBL/GenBank/DDBJ databases">
        <title>Complete genome sequence of Paenibacillus baekrokdamisoli strain KCTC 33723.</title>
        <authorList>
            <person name="Kang S.W."/>
            <person name="Lee K.C."/>
            <person name="Kim K.K."/>
            <person name="Kim J.S."/>
            <person name="Kim D.S."/>
            <person name="Ko S.H."/>
            <person name="Yang S.H."/>
            <person name="Lee J.S."/>
        </authorList>
    </citation>
    <scope>NUCLEOTIDE SEQUENCE [LARGE SCALE GENOMIC DNA]</scope>
    <source>
        <strain evidence="1 2">KCTC 33723</strain>
    </source>
</reference>
<dbReference type="AlphaFoldDB" id="A0A3G9IW36"/>
<gene>
    <name evidence="1" type="ORF">Back11_17100</name>
</gene>
<dbReference type="CDD" id="cd07067">
    <property type="entry name" value="HP_PGM_like"/>
    <property type="match status" value="1"/>
</dbReference>
<dbReference type="Gene3D" id="3.40.50.1240">
    <property type="entry name" value="Phosphoglycerate mutase-like"/>
    <property type="match status" value="1"/>
</dbReference>
<dbReference type="EMBL" id="AP019308">
    <property type="protein sequence ID" value="BBH20365.1"/>
    <property type="molecule type" value="Genomic_DNA"/>
</dbReference>
<accession>A0A3G9IW36</accession>
<dbReference type="InterPro" id="IPR013078">
    <property type="entry name" value="His_Pase_superF_clade-1"/>
</dbReference>
<evidence type="ECO:0000313" key="1">
    <source>
        <dbReference type="EMBL" id="BBH20365.1"/>
    </source>
</evidence>
<dbReference type="RefSeq" id="WP_125655355.1">
    <property type="nucleotide sequence ID" value="NZ_AP019308.1"/>
</dbReference>
<protein>
    <submittedName>
        <fullName evidence="1">Histidine phosphatase family protein</fullName>
    </submittedName>
</protein>
<organism evidence="1 2">
    <name type="scientific">Paenibacillus baekrokdamisoli</name>
    <dbReference type="NCBI Taxonomy" id="1712516"/>
    <lineage>
        <taxon>Bacteria</taxon>
        <taxon>Bacillati</taxon>
        <taxon>Bacillota</taxon>
        <taxon>Bacilli</taxon>
        <taxon>Bacillales</taxon>
        <taxon>Paenibacillaceae</taxon>
        <taxon>Paenibacillus</taxon>
    </lineage>
</organism>
<sequence>MMKKAFYAFMISIFVLTTFNLNKIEATEKADTYRSSLIQELQKGGYLLYFRHGETIGQDQPHVEFNDCKTQKDLTFTGKEQARWIGQFFSQHRIPTNFPILVSPYCRTRETAEIAFGKQNVEVVPFLSNIEYLRSAKIMKQEEDVIIEKLNELFEKPIHQGTNKIIIGHTFSPNKVLGEIPYMGVVIIKPNGVGRGYKVVNKISFDELKKYFTLR</sequence>
<dbReference type="OrthoDB" id="2237472at2"/>
<keyword evidence="2" id="KW-1185">Reference proteome</keyword>
<evidence type="ECO:0000313" key="2">
    <source>
        <dbReference type="Proteomes" id="UP000275368"/>
    </source>
</evidence>
<dbReference type="SUPFAM" id="SSF53254">
    <property type="entry name" value="Phosphoglycerate mutase-like"/>
    <property type="match status" value="1"/>
</dbReference>
<name>A0A3G9IW36_9BACL</name>
<dbReference type="Proteomes" id="UP000275368">
    <property type="component" value="Chromosome"/>
</dbReference>
<dbReference type="InterPro" id="IPR029033">
    <property type="entry name" value="His_PPase_superfam"/>
</dbReference>